<keyword evidence="3" id="KW-1185">Reference proteome</keyword>
<evidence type="ECO:0000259" key="1">
    <source>
        <dbReference type="PROSITE" id="PS50011"/>
    </source>
</evidence>
<dbReference type="InterPro" id="IPR000719">
    <property type="entry name" value="Prot_kinase_dom"/>
</dbReference>
<dbReference type="AlphaFoldDB" id="A0A397IZK2"/>
<dbReference type="Pfam" id="PF07714">
    <property type="entry name" value="PK_Tyr_Ser-Thr"/>
    <property type="match status" value="1"/>
</dbReference>
<protein>
    <recommendedName>
        <fullName evidence="1">Protein kinase domain-containing protein</fullName>
    </recommendedName>
</protein>
<name>A0A397IZK2_9GLOM</name>
<dbReference type="InterPro" id="IPR011009">
    <property type="entry name" value="Kinase-like_dom_sf"/>
</dbReference>
<dbReference type="SMART" id="SM00671">
    <property type="entry name" value="SEL1"/>
    <property type="match status" value="3"/>
</dbReference>
<dbReference type="InterPro" id="IPR059179">
    <property type="entry name" value="MLKL-like_MCAfunc"/>
</dbReference>
<dbReference type="InterPro" id="IPR036537">
    <property type="entry name" value="Adaptor_Cbl_N_dom_sf"/>
</dbReference>
<gene>
    <name evidence="2" type="ORF">Glove_164g17</name>
</gene>
<sequence>MDQSTLESDISDIAETTKVLEKINKVKSTELASKANQENQEKVTQDNSTRIFVESIKSNTLETSAISPDATKIVKPFVPFIESVTIVISEIIVVYENVRYNKKICDSLMDRVNAAEAAIKTFKRRLTENFQFHNQEYYKSFIRFIEIMKRIKKFMADVSNLHGYQKFVHSDSFKGIFDSLAKDFDIVMTELHFILAVANDERRRIDQSGLKSDIADMTKFLERIGGDIIDQNQKINIVLREVSLMKEKLDHADSSDKNIKANKIEPTDLSDPLMSKATDRRGKSPQIIKKMYKNFEVACMPIDLQNGEKIQGHLAILGKLRESPNIIRFYGLSNTENLDVMVFEWADYGSLRELYCKYDIAWHVKVQIALDICRGLTFLHSCDILHHDIRCEHIMMATGLIPKIAKLNYSRMARGPTSDMRGVTDAMRWMAPEKLNDSINHVPYTFKCEIFSFGMLLWELVFEKIPYEKWDILKIKKHVLAGKREKITFGKAEPDVKRLQKDLAKIIVSAWQGDPAIRASLQNIFMNLVQLADEYCTDKETAVKLLPDKELDLDGSLSRAVSISDFAHADLDNALAKYWKGYYLWEGIQVEKDRKQACKLFKEAADDDIADAQLRYAISFANNPPVKFDREIFLKYMTKAADNNNPIAQFHLGDVYLHGNLNKKKDEELGKKYLRLAALNNQSGAKDLLQKLGINVYTDV</sequence>
<dbReference type="PROSITE" id="PS50011">
    <property type="entry name" value="PROTEIN_KINASE_DOM"/>
    <property type="match status" value="1"/>
</dbReference>
<feature type="domain" description="Protein kinase" evidence="1">
    <location>
        <begin position="273"/>
        <end position="536"/>
    </location>
</feature>
<dbReference type="GO" id="GO:0004674">
    <property type="term" value="F:protein serine/threonine kinase activity"/>
    <property type="evidence" value="ECO:0007669"/>
    <property type="project" value="TreeGrafter"/>
</dbReference>
<comment type="caution">
    <text evidence="2">The sequence shown here is derived from an EMBL/GenBank/DDBJ whole genome shotgun (WGS) entry which is preliminary data.</text>
</comment>
<dbReference type="STRING" id="1348612.A0A397IZK2"/>
<dbReference type="CDD" id="cd21037">
    <property type="entry name" value="MLKL_NTD"/>
    <property type="match status" value="1"/>
</dbReference>
<dbReference type="GO" id="GO:0005524">
    <property type="term" value="F:ATP binding"/>
    <property type="evidence" value="ECO:0007669"/>
    <property type="project" value="InterPro"/>
</dbReference>
<proteinExistence type="predicted"/>
<accession>A0A397IZK2</accession>
<dbReference type="InterPro" id="IPR011990">
    <property type="entry name" value="TPR-like_helical_dom_sf"/>
</dbReference>
<dbReference type="SUPFAM" id="SSF81901">
    <property type="entry name" value="HCP-like"/>
    <property type="match status" value="1"/>
</dbReference>
<dbReference type="InterPro" id="IPR006597">
    <property type="entry name" value="Sel1-like"/>
</dbReference>
<dbReference type="Gene3D" id="1.10.510.10">
    <property type="entry name" value="Transferase(Phosphotransferase) domain 1"/>
    <property type="match status" value="1"/>
</dbReference>
<dbReference type="OrthoDB" id="4062651at2759"/>
<organism evidence="2 3">
    <name type="scientific">Diversispora epigaea</name>
    <dbReference type="NCBI Taxonomy" id="1348612"/>
    <lineage>
        <taxon>Eukaryota</taxon>
        <taxon>Fungi</taxon>
        <taxon>Fungi incertae sedis</taxon>
        <taxon>Mucoromycota</taxon>
        <taxon>Glomeromycotina</taxon>
        <taxon>Glomeromycetes</taxon>
        <taxon>Diversisporales</taxon>
        <taxon>Diversisporaceae</taxon>
        <taxon>Diversispora</taxon>
    </lineage>
</organism>
<dbReference type="InterPro" id="IPR001245">
    <property type="entry name" value="Ser-Thr/Tyr_kinase_cat_dom"/>
</dbReference>
<evidence type="ECO:0000313" key="2">
    <source>
        <dbReference type="EMBL" id="RHZ78454.1"/>
    </source>
</evidence>
<dbReference type="SUPFAM" id="SSF56112">
    <property type="entry name" value="Protein kinase-like (PK-like)"/>
    <property type="match status" value="1"/>
</dbReference>
<evidence type="ECO:0000313" key="3">
    <source>
        <dbReference type="Proteomes" id="UP000266861"/>
    </source>
</evidence>
<dbReference type="Gene3D" id="1.20.930.20">
    <property type="entry name" value="Adaptor protein Cbl, N-terminal domain"/>
    <property type="match status" value="1"/>
</dbReference>
<dbReference type="Pfam" id="PF08238">
    <property type="entry name" value="Sel1"/>
    <property type="match status" value="2"/>
</dbReference>
<dbReference type="InterPro" id="IPR051681">
    <property type="entry name" value="Ser/Thr_Kinases-Pseudokinases"/>
</dbReference>
<dbReference type="Gene3D" id="1.25.40.10">
    <property type="entry name" value="Tetratricopeptide repeat domain"/>
    <property type="match status" value="1"/>
</dbReference>
<dbReference type="PANTHER" id="PTHR44329">
    <property type="entry name" value="SERINE/THREONINE-PROTEIN KINASE TNNI3K-RELATED"/>
    <property type="match status" value="1"/>
</dbReference>
<dbReference type="GO" id="GO:0007166">
    <property type="term" value="P:cell surface receptor signaling pathway"/>
    <property type="evidence" value="ECO:0007669"/>
    <property type="project" value="InterPro"/>
</dbReference>
<dbReference type="Proteomes" id="UP000266861">
    <property type="component" value="Unassembled WGS sequence"/>
</dbReference>
<dbReference type="EMBL" id="PQFF01000154">
    <property type="protein sequence ID" value="RHZ78454.1"/>
    <property type="molecule type" value="Genomic_DNA"/>
</dbReference>
<reference evidence="2 3" key="1">
    <citation type="submission" date="2018-08" db="EMBL/GenBank/DDBJ databases">
        <title>Genome and evolution of the arbuscular mycorrhizal fungus Diversispora epigaea (formerly Glomus versiforme) and its bacterial endosymbionts.</title>
        <authorList>
            <person name="Sun X."/>
            <person name="Fei Z."/>
            <person name="Harrison M."/>
        </authorList>
    </citation>
    <scope>NUCLEOTIDE SEQUENCE [LARGE SCALE GENOMIC DNA]</scope>
    <source>
        <strain evidence="2 3">IT104</strain>
    </source>
</reference>